<evidence type="ECO:0000256" key="8">
    <source>
        <dbReference type="ARBA" id="ARBA00023779"/>
    </source>
</evidence>
<keyword evidence="1" id="KW-0004">4Fe-4S</keyword>
<dbReference type="EMBL" id="LT671858">
    <property type="protein sequence ID" value="SIM85567.1"/>
    <property type="molecule type" value="Genomic_DNA"/>
</dbReference>
<proteinExistence type="inferred from homology"/>
<dbReference type="GO" id="GO:0004844">
    <property type="term" value="F:uracil DNA N-glycosylase activity"/>
    <property type="evidence" value="ECO:0007669"/>
    <property type="project" value="InterPro"/>
</dbReference>
<evidence type="ECO:0000256" key="1">
    <source>
        <dbReference type="ARBA" id="ARBA00022485"/>
    </source>
</evidence>
<keyword evidence="2" id="KW-0479">Metal-binding</keyword>
<dbReference type="GeneID" id="41589107"/>
<dbReference type="GO" id="GO:0033958">
    <property type="term" value="F:DNA-deoxyinosine glycosylase activity"/>
    <property type="evidence" value="ECO:0007669"/>
    <property type="project" value="InterPro"/>
</dbReference>
<organism evidence="11 12">
    <name type="scientific">Cuniculiplasma divulgatum</name>
    <dbReference type="NCBI Taxonomy" id="1673428"/>
    <lineage>
        <taxon>Archaea</taxon>
        <taxon>Methanobacteriati</taxon>
        <taxon>Thermoplasmatota</taxon>
        <taxon>Thermoplasmata</taxon>
        <taxon>Thermoplasmatales</taxon>
        <taxon>Cuniculiplasmataceae</taxon>
        <taxon>Cuniculiplasma</taxon>
    </lineage>
</organism>
<keyword evidence="6" id="KW-0411">Iron-sulfur</keyword>
<dbReference type="InterPro" id="IPR051536">
    <property type="entry name" value="UDG_Type-4/5"/>
</dbReference>
<keyword evidence="5" id="KW-0408">Iron</keyword>
<keyword evidence="3" id="KW-0227">DNA damage</keyword>
<evidence type="ECO:0000259" key="10">
    <source>
        <dbReference type="SMART" id="SM00986"/>
    </source>
</evidence>
<sequence>MDEDSISALNMKIINCRKCSRLVDFREHVLEKSKKYEREIFWRKPLTGYGDINGRMMIVGLAPAASGGNRTGRVFTGDKSSEFLISCLYDAGITNQKTSLSKDDGLTYFDSYISLAVRCVPPENKPEKGEITNCNMYLLQEIQLMKNLKIIVVLGKIAFDAVVQSLREMGKTVRGWKFGNGEIYEIDRYRVMCIFHPSPRNVNTGRISAEKFVELFRKAKEMTE</sequence>
<keyword evidence="4" id="KW-0378">Hydrolase</keyword>
<dbReference type="CDD" id="cd10031">
    <property type="entry name" value="UDG-F5_TTUDGB_like"/>
    <property type="match status" value="1"/>
</dbReference>
<dbReference type="InterPro" id="IPR005122">
    <property type="entry name" value="Uracil-DNA_glycosylase-like"/>
</dbReference>
<evidence type="ECO:0000313" key="11">
    <source>
        <dbReference type="EMBL" id="SIM85567.1"/>
    </source>
</evidence>
<comment type="similarity">
    <text evidence="8">Belongs to the uracil-DNA glycosylase (UDG) superfamily. Type 5 (UDGb) family.</text>
</comment>
<dbReference type="GO" id="GO:0046872">
    <property type="term" value="F:metal ion binding"/>
    <property type="evidence" value="ECO:0007669"/>
    <property type="project" value="UniProtKB-KW"/>
</dbReference>
<gene>
    <name evidence="11" type="ORF">CSP5_1870</name>
</gene>
<dbReference type="PANTHER" id="PTHR33693:SF3">
    <property type="entry name" value="TYPE-5 URACIL-DNA GLYCOSYLASE"/>
    <property type="match status" value="1"/>
</dbReference>
<reference evidence="11 12" key="1">
    <citation type="submission" date="2016-04" db="EMBL/GenBank/DDBJ databases">
        <authorList>
            <person name="Evans L.H."/>
            <person name="Alamgir A."/>
            <person name="Owens N."/>
            <person name="Weber N.D."/>
            <person name="Virtaneva K."/>
            <person name="Barbian K."/>
            <person name="Babar A."/>
            <person name="Rosenke K."/>
        </authorList>
    </citation>
    <scope>NUCLEOTIDE SEQUENCE [LARGE SCALE GENOMIC DNA]</scope>
    <source>
        <strain evidence="12">S5(T) (JCM 30642 \VKM B-2941)</strain>
    </source>
</reference>
<feature type="domain" description="Uracil-DNA glycosylase-like" evidence="10">
    <location>
        <begin position="47"/>
        <end position="216"/>
    </location>
</feature>
<evidence type="ECO:0000256" key="6">
    <source>
        <dbReference type="ARBA" id="ARBA00023014"/>
    </source>
</evidence>
<dbReference type="Proteomes" id="UP000195607">
    <property type="component" value="Chromosome I"/>
</dbReference>
<evidence type="ECO:0000256" key="4">
    <source>
        <dbReference type="ARBA" id="ARBA00022801"/>
    </source>
</evidence>
<evidence type="ECO:0000313" key="12">
    <source>
        <dbReference type="Proteomes" id="UP000195607"/>
    </source>
</evidence>
<evidence type="ECO:0000256" key="7">
    <source>
        <dbReference type="ARBA" id="ARBA00023204"/>
    </source>
</evidence>
<evidence type="ECO:0000256" key="9">
    <source>
        <dbReference type="ARBA" id="ARBA00023887"/>
    </source>
</evidence>
<dbReference type="AlphaFoldDB" id="A0A1N5WM77"/>
<dbReference type="Gene3D" id="3.40.470.10">
    <property type="entry name" value="Uracil-DNA glycosylase-like domain"/>
    <property type="match status" value="1"/>
</dbReference>
<evidence type="ECO:0000256" key="3">
    <source>
        <dbReference type="ARBA" id="ARBA00022763"/>
    </source>
</evidence>
<dbReference type="SUPFAM" id="SSF52141">
    <property type="entry name" value="Uracil-DNA glycosylase-like"/>
    <property type="match status" value="1"/>
</dbReference>
<dbReference type="Pfam" id="PF03167">
    <property type="entry name" value="UDG"/>
    <property type="match status" value="1"/>
</dbReference>
<dbReference type="GO" id="GO:0006284">
    <property type="term" value="P:base-excision repair"/>
    <property type="evidence" value="ECO:0007669"/>
    <property type="project" value="InterPro"/>
</dbReference>
<keyword evidence="7" id="KW-0234">DNA repair</keyword>
<dbReference type="InterPro" id="IPR036895">
    <property type="entry name" value="Uracil-DNA_glycosylase-like_sf"/>
</dbReference>
<dbReference type="GO" id="GO:0051539">
    <property type="term" value="F:4 iron, 4 sulfur cluster binding"/>
    <property type="evidence" value="ECO:0007669"/>
    <property type="project" value="UniProtKB-KW"/>
</dbReference>
<name>A0A1N5WM77_9ARCH</name>
<evidence type="ECO:0000256" key="5">
    <source>
        <dbReference type="ARBA" id="ARBA00023004"/>
    </source>
</evidence>
<dbReference type="SMART" id="SM00986">
    <property type="entry name" value="UDG"/>
    <property type="match status" value="1"/>
</dbReference>
<dbReference type="SMART" id="SM00987">
    <property type="entry name" value="UreE_C"/>
    <property type="match status" value="1"/>
</dbReference>
<dbReference type="PANTHER" id="PTHR33693">
    <property type="entry name" value="TYPE-5 URACIL-DNA GLYCOSYLASE"/>
    <property type="match status" value="1"/>
</dbReference>
<dbReference type="RefSeq" id="WP_148690201.1">
    <property type="nucleotide sequence ID" value="NZ_LT671858.1"/>
</dbReference>
<accession>A0A1N5WM77</accession>
<protein>
    <recommendedName>
        <fullName evidence="9">Type-5 uracil-DNA glycosylase</fullName>
    </recommendedName>
</protein>
<evidence type="ECO:0000256" key="2">
    <source>
        <dbReference type="ARBA" id="ARBA00022723"/>
    </source>
</evidence>
<dbReference type="InterPro" id="IPR044147">
    <property type="entry name" value="UdgB-like"/>
</dbReference>